<name>A0ABD5XBN3_9EURY</name>
<feature type="transmembrane region" description="Helical" evidence="1">
    <location>
        <begin position="510"/>
        <end position="530"/>
    </location>
</feature>
<gene>
    <name evidence="2" type="ORF">ACFQJ7_07035</name>
</gene>
<evidence type="ECO:0000313" key="2">
    <source>
        <dbReference type="EMBL" id="MFC7125792.1"/>
    </source>
</evidence>
<feature type="transmembrane region" description="Helical" evidence="1">
    <location>
        <begin position="319"/>
        <end position="341"/>
    </location>
</feature>
<feature type="transmembrane region" description="Helical" evidence="1">
    <location>
        <begin position="422"/>
        <end position="444"/>
    </location>
</feature>
<proteinExistence type="predicted"/>
<evidence type="ECO:0000313" key="3">
    <source>
        <dbReference type="Proteomes" id="UP001596414"/>
    </source>
</evidence>
<sequence length="544" mass="58031">MSVIRTLQLGTKIARAEWTRHRRERGTPLTGNLVLFVLLVGVAIGLGWLAYSVGRTVASGQTLPYTRLSLFVSVAFVWMTWRSSQYTRIRFEQFDPDLLLTTVPARTAAIGLLGFVYARLSTTLIVPMLGLIGGAVVGFGTPSIAISIAISVAAMAALAVALGMTGRLVGRLIALRLVRVRYYRDLLIVFGWIPLMIGAMILQELSISLAPVISIFGALPIAWFIDLAFVATGEATVSSRNAFGVLGLLIIIVPLLVGGTTILARQIWESVPARSTGTRGSHSLLKTGILERIVGSRIPRAVYTVARERWLMERRIPRGVLSTGYVLAVMGLVGFPAVLFLGETLTLLVLFAVTVGLVAGIAFGSDPIATEYRTLPMVLTSVSGRQFITGGLLAAAMVGIPLVAVIVVPLGIIGPIGLAQTVLTAFLGWAVCVCTAAVALAVGLDVEHEEFTPLPFFFTDVPIYAEQGVNAFLRYGQILGIVLLACLPAFVGTSSYISEPIATVGIPGPLVQTGSLLLTILIVTAVTRIASRIAVQRFQTYPIH</sequence>
<dbReference type="EMBL" id="JBHSZQ010000009">
    <property type="protein sequence ID" value="MFC7125792.1"/>
    <property type="molecule type" value="Genomic_DNA"/>
</dbReference>
<dbReference type="RefSeq" id="WP_267638706.1">
    <property type="nucleotide sequence ID" value="NZ_JAODIY010000018.1"/>
</dbReference>
<accession>A0ABD5XBN3</accession>
<comment type="caution">
    <text evidence="2">The sequence shown here is derived from an EMBL/GenBank/DDBJ whole genome shotgun (WGS) entry which is preliminary data.</text>
</comment>
<feature type="transmembrane region" description="Helical" evidence="1">
    <location>
        <begin position="243"/>
        <end position="264"/>
    </location>
</feature>
<feature type="transmembrane region" description="Helical" evidence="1">
    <location>
        <begin position="390"/>
        <end position="416"/>
    </location>
</feature>
<evidence type="ECO:0000256" key="1">
    <source>
        <dbReference type="SAM" id="Phobius"/>
    </source>
</evidence>
<organism evidence="2 3">
    <name type="scientific">Halovenus rubra</name>
    <dbReference type="NCBI Taxonomy" id="869890"/>
    <lineage>
        <taxon>Archaea</taxon>
        <taxon>Methanobacteriati</taxon>
        <taxon>Methanobacteriota</taxon>
        <taxon>Stenosarchaea group</taxon>
        <taxon>Halobacteria</taxon>
        <taxon>Halobacteriales</taxon>
        <taxon>Haloarculaceae</taxon>
        <taxon>Halovenus</taxon>
    </lineage>
</organism>
<feature type="transmembrane region" description="Helical" evidence="1">
    <location>
        <begin position="148"/>
        <end position="170"/>
    </location>
</feature>
<dbReference type="Proteomes" id="UP001596414">
    <property type="component" value="Unassembled WGS sequence"/>
</dbReference>
<keyword evidence="1" id="KW-0812">Transmembrane</keyword>
<feature type="transmembrane region" description="Helical" evidence="1">
    <location>
        <begin position="63"/>
        <end position="81"/>
    </location>
</feature>
<keyword evidence="1" id="KW-1133">Transmembrane helix</keyword>
<feature type="transmembrane region" description="Helical" evidence="1">
    <location>
        <begin position="347"/>
        <end position="369"/>
    </location>
</feature>
<dbReference type="AlphaFoldDB" id="A0ABD5XBN3"/>
<reference evidence="2 3" key="1">
    <citation type="journal article" date="2014" name="Int. J. Syst. Evol. Microbiol.">
        <title>Complete genome sequence of Corynebacterium casei LMG S-19264T (=DSM 44701T), isolated from a smear-ripened cheese.</title>
        <authorList>
            <consortium name="US DOE Joint Genome Institute (JGI-PGF)"/>
            <person name="Walter F."/>
            <person name="Albersmeier A."/>
            <person name="Kalinowski J."/>
            <person name="Ruckert C."/>
        </authorList>
    </citation>
    <scope>NUCLEOTIDE SEQUENCE [LARGE SCALE GENOMIC DNA]</scope>
    <source>
        <strain evidence="2 3">CGMCC 4.7215</strain>
    </source>
</reference>
<protein>
    <recommendedName>
        <fullName evidence="4">ABC-2 type transport system permease protein</fullName>
    </recommendedName>
</protein>
<feature type="transmembrane region" description="Helical" evidence="1">
    <location>
        <begin position="124"/>
        <end position="141"/>
    </location>
</feature>
<keyword evidence="1" id="KW-0472">Membrane</keyword>
<feature type="transmembrane region" description="Helical" evidence="1">
    <location>
        <begin position="478"/>
        <end position="498"/>
    </location>
</feature>
<feature type="transmembrane region" description="Helical" evidence="1">
    <location>
        <begin position="209"/>
        <end position="231"/>
    </location>
</feature>
<feature type="transmembrane region" description="Helical" evidence="1">
    <location>
        <begin position="182"/>
        <end position="202"/>
    </location>
</feature>
<evidence type="ECO:0008006" key="4">
    <source>
        <dbReference type="Google" id="ProtNLM"/>
    </source>
</evidence>
<feature type="transmembrane region" description="Helical" evidence="1">
    <location>
        <begin position="29"/>
        <end position="51"/>
    </location>
</feature>